<dbReference type="GO" id="GO:0009307">
    <property type="term" value="P:DNA restriction-modification system"/>
    <property type="evidence" value="ECO:0007669"/>
    <property type="project" value="UniProtKB-KW"/>
</dbReference>
<proteinExistence type="inferred from homology"/>
<evidence type="ECO:0000256" key="1">
    <source>
        <dbReference type="ARBA" id="ARBA00010923"/>
    </source>
</evidence>
<feature type="coiled-coil region" evidence="4">
    <location>
        <begin position="361"/>
        <end position="388"/>
    </location>
</feature>
<comment type="caution">
    <text evidence="6">The sequence shown here is derived from an EMBL/GenBank/DDBJ whole genome shotgun (WGS) entry which is preliminary data.</text>
</comment>
<dbReference type="PANTHER" id="PTHR30408">
    <property type="entry name" value="TYPE-1 RESTRICTION ENZYME ECOKI SPECIFICITY PROTEIN"/>
    <property type="match status" value="1"/>
</dbReference>
<protein>
    <recommendedName>
        <fullName evidence="5">Type I restriction modification DNA specificity domain-containing protein</fullName>
    </recommendedName>
</protein>
<comment type="similarity">
    <text evidence="1">Belongs to the type-I restriction system S methylase family.</text>
</comment>
<dbReference type="AlphaFoldDB" id="A0A098YDZ0"/>
<dbReference type="RefSeq" id="WP_036332761.1">
    <property type="nucleotide sequence ID" value="NZ_JPMX01000003.1"/>
</dbReference>
<dbReference type="PANTHER" id="PTHR30408:SF13">
    <property type="entry name" value="TYPE I RESTRICTION ENZYME HINDI SPECIFICITY SUBUNIT"/>
    <property type="match status" value="1"/>
</dbReference>
<dbReference type="Gene3D" id="3.90.220.20">
    <property type="entry name" value="DNA methylase specificity domains"/>
    <property type="match status" value="2"/>
</dbReference>
<keyword evidence="2" id="KW-0680">Restriction system</keyword>
<dbReference type="OrthoDB" id="3197085at2"/>
<feature type="domain" description="Type I restriction modification DNA specificity" evidence="5">
    <location>
        <begin position="4"/>
        <end position="160"/>
    </location>
</feature>
<evidence type="ECO:0000259" key="5">
    <source>
        <dbReference type="Pfam" id="PF01420"/>
    </source>
</evidence>
<dbReference type="Proteomes" id="UP000029713">
    <property type="component" value="Unassembled WGS sequence"/>
</dbReference>
<dbReference type="GO" id="GO:0003677">
    <property type="term" value="F:DNA binding"/>
    <property type="evidence" value="ECO:0007669"/>
    <property type="project" value="UniProtKB-KW"/>
</dbReference>
<reference evidence="6 7" key="1">
    <citation type="submission" date="2014-07" db="EMBL/GenBank/DDBJ databases">
        <title>Biosystematic studies on Modestobacter strains isolated from extreme hyper-arid desert soil and from historic building.</title>
        <authorList>
            <person name="Bukarasam K."/>
            <person name="Bull A."/>
            <person name="Girard G."/>
            <person name="van Wezel G."/>
            <person name="Goodfellow M."/>
        </authorList>
    </citation>
    <scope>NUCLEOTIDE SEQUENCE [LARGE SCALE GENOMIC DNA]</scope>
    <source>
        <strain evidence="6 7">KNN45-2b</strain>
    </source>
</reference>
<feature type="domain" description="Type I restriction modification DNA specificity" evidence="5">
    <location>
        <begin position="256"/>
        <end position="375"/>
    </location>
</feature>
<evidence type="ECO:0000256" key="2">
    <source>
        <dbReference type="ARBA" id="ARBA00022747"/>
    </source>
</evidence>
<dbReference type="STRING" id="1522368.IN07_01355"/>
<gene>
    <name evidence="6" type="ORF">IN07_01355</name>
</gene>
<keyword evidence="4" id="KW-0175">Coiled coil</keyword>
<keyword evidence="7" id="KW-1185">Reference proteome</keyword>
<accession>A0A098YDZ0</accession>
<organism evidence="6 7">
    <name type="scientific">Modestobacter caceresii</name>
    <dbReference type="NCBI Taxonomy" id="1522368"/>
    <lineage>
        <taxon>Bacteria</taxon>
        <taxon>Bacillati</taxon>
        <taxon>Actinomycetota</taxon>
        <taxon>Actinomycetes</taxon>
        <taxon>Geodermatophilales</taxon>
        <taxon>Geodermatophilaceae</taxon>
        <taxon>Modestobacter</taxon>
    </lineage>
</organism>
<dbReference type="SUPFAM" id="SSF116734">
    <property type="entry name" value="DNA methylase specificity domain"/>
    <property type="match status" value="2"/>
</dbReference>
<evidence type="ECO:0000313" key="7">
    <source>
        <dbReference type="Proteomes" id="UP000029713"/>
    </source>
</evidence>
<dbReference type="InterPro" id="IPR044946">
    <property type="entry name" value="Restrct_endonuc_typeI_TRD_sf"/>
</dbReference>
<dbReference type="InterPro" id="IPR052021">
    <property type="entry name" value="Type-I_RS_S_subunit"/>
</dbReference>
<sequence length="401" mass="43552">MTAVRLKDIVAINQRALPDSSASDFAFRYIDISCVNPDGKISLPDNKVTFDAAPSRARRLAAPGDVIVSTVRTYLRAIARVPTVEDPVVFSTGFAVLTPTARVDPGYLFYLCRSEPFVQEVVARSVGVSYPAINASELGDFHVDLPQLPQQRAIAAALDAETAVLDEMRDQLLGLARLIGERRQATVTEALERLHPTATMRPLKYLARVTVGIVVTPSAYYVQSGGVPALRSANVRPGRLVDDEVIQISTEGHGLHAKSALREGDVVVVRTGAGTGAAAVVPERYDGANCIDLVLIRPGRQLSPDYLQLVINADITRQHIARHSVGSGQAHFNVEAMKQIVIPMPPRAEQEAAVRAVQQQHALLDELREAVNDQLQLLEERRQALITTAVTGRMDVTREAA</sequence>
<dbReference type="EMBL" id="JPMX01000003">
    <property type="protein sequence ID" value="KGH48635.1"/>
    <property type="molecule type" value="Genomic_DNA"/>
</dbReference>
<evidence type="ECO:0000256" key="3">
    <source>
        <dbReference type="ARBA" id="ARBA00023125"/>
    </source>
</evidence>
<name>A0A098YDZ0_9ACTN</name>
<keyword evidence="3" id="KW-0238">DNA-binding</keyword>
<dbReference type="InterPro" id="IPR000055">
    <property type="entry name" value="Restrct_endonuc_typeI_TRD"/>
</dbReference>
<evidence type="ECO:0000313" key="6">
    <source>
        <dbReference type="EMBL" id="KGH48635.1"/>
    </source>
</evidence>
<dbReference type="Pfam" id="PF01420">
    <property type="entry name" value="Methylase_S"/>
    <property type="match status" value="2"/>
</dbReference>
<evidence type="ECO:0000256" key="4">
    <source>
        <dbReference type="SAM" id="Coils"/>
    </source>
</evidence>